<evidence type="ECO:0000313" key="2">
    <source>
        <dbReference type="Proteomes" id="UP000306477"/>
    </source>
</evidence>
<dbReference type="AlphaFoldDB" id="A0A4S3PLF9"/>
<gene>
    <name evidence="1" type="ORF">E1I69_19140</name>
</gene>
<organism evidence="1 2">
    <name type="scientific">Bacillus timonensis</name>
    <dbReference type="NCBI Taxonomy" id="1033734"/>
    <lineage>
        <taxon>Bacteria</taxon>
        <taxon>Bacillati</taxon>
        <taxon>Bacillota</taxon>
        <taxon>Bacilli</taxon>
        <taxon>Bacillales</taxon>
        <taxon>Bacillaceae</taxon>
        <taxon>Bacillus</taxon>
    </lineage>
</organism>
<proteinExistence type="predicted"/>
<accession>A0A4S3PLF9</accession>
<sequence>MKRNAEQLIEEISDFLVIYLKSGKVGLNSFIQKTDLQIEQLDHLLNLHFLLKEEVKQFVRELPLLIRRLKTSTKMQQETNHGQVRGQITWPNTIKERLRINATDKTIYSVVERSREYAIKENLVLLEVLKVLYEILFVKMDTEYYKKYTWFEDWASLKDIISHMLHKNIYLSRIQMHQEKVTTRMIIDTMKHRNPLYQRAGQILFCYRSIMEGNLDKEDVVELLKETFIMPQEEDVLFELYWVIKIIQENSKNAQLQVMDGRNKHNLVAEWMDEEFVYKIYHDSTGSSRIQFNIKTEEVMQIHHPYLEKKLSSAADAEQIAREVFGQGFDTSTFWSGRPDIIVEIVDKQSDELKKVVIGEVKHTSRVEYAITGLRELMDYMKFVRDGEGNYLEEQDIEVNGMLFTEVANGDGIMKGDLRIDLNRGNDKVQIIDYLDAR</sequence>
<dbReference type="OrthoDB" id="2804813at2"/>
<dbReference type="Proteomes" id="UP000306477">
    <property type="component" value="Unassembled WGS sequence"/>
</dbReference>
<reference evidence="1 2" key="1">
    <citation type="journal article" date="2019" name="Indoor Air">
        <title>Impacts of indoor surface finishes on bacterial viability.</title>
        <authorList>
            <person name="Hu J."/>
            <person name="Maamar S.B."/>
            <person name="Glawe A.J."/>
            <person name="Gottel N."/>
            <person name="Gilbert J.A."/>
            <person name="Hartmann E.M."/>
        </authorList>
    </citation>
    <scope>NUCLEOTIDE SEQUENCE [LARGE SCALE GENOMIC DNA]</scope>
    <source>
        <strain evidence="1 2">AF060A6</strain>
    </source>
</reference>
<comment type="caution">
    <text evidence="1">The sequence shown here is derived from an EMBL/GenBank/DDBJ whole genome shotgun (WGS) entry which is preliminary data.</text>
</comment>
<dbReference type="EMBL" id="SLUB01000049">
    <property type="protein sequence ID" value="THE10331.1"/>
    <property type="molecule type" value="Genomic_DNA"/>
</dbReference>
<evidence type="ECO:0000313" key="1">
    <source>
        <dbReference type="EMBL" id="THE10331.1"/>
    </source>
</evidence>
<keyword evidence="2" id="KW-1185">Reference proteome</keyword>
<dbReference type="RefSeq" id="WP_136381171.1">
    <property type="nucleotide sequence ID" value="NZ_SLUB01000049.1"/>
</dbReference>
<protein>
    <submittedName>
        <fullName evidence="1">Uncharacterized protein</fullName>
    </submittedName>
</protein>
<name>A0A4S3PLF9_9BACI</name>